<dbReference type="NCBIfam" id="TIGR01354">
    <property type="entry name" value="cyt_deam_tetra"/>
    <property type="match status" value="1"/>
</dbReference>
<evidence type="ECO:0000256" key="2">
    <source>
        <dbReference type="ARBA" id="ARBA00003949"/>
    </source>
</evidence>
<comment type="cofactor">
    <cofactor evidence="1 14 15">
        <name>Zn(2+)</name>
        <dbReference type="ChEBI" id="CHEBI:29105"/>
    </cofactor>
</comment>
<dbReference type="EC" id="3.5.4.5" evidence="4 15"/>
<dbReference type="InterPro" id="IPR006262">
    <property type="entry name" value="Cyt_deam_tetra"/>
</dbReference>
<feature type="active site" description="Proton donor" evidence="12">
    <location>
        <position position="75"/>
    </location>
</feature>
<evidence type="ECO:0000256" key="10">
    <source>
        <dbReference type="ARBA" id="ARBA00049252"/>
    </source>
</evidence>
<evidence type="ECO:0000256" key="7">
    <source>
        <dbReference type="ARBA" id="ARBA00022801"/>
    </source>
</evidence>
<dbReference type="PANTHER" id="PTHR11644">
    <property type="entry name" value="CYTIDINE DEAMINASE"/>
    <property type="match status" value="1"/>
</dbReference>
<evidence type="ECO:0000256" key="3">
    <source>
        <dbReference type="ARBA" id="ARBA00006576"/>
    </source>
</evidence>
<evidence type="ECO:0000256" key="8">
    <source>
        <dbReference type="ARBA" id="ARBA00022833"/>
    </source>
</evidence>
<dbReference type="InterPro" id="IPR016193">
    <property type="entry name" value="Cytidine_deaminase-like"/>
</dbReference>
<dbReference type="GO" id="GO:0042802">
    <property type="term" value="F:identical protein binding"/>
    <property type="evidence" value="ECO:0007669"/>
    <property type="project" value="UniProtKB-ARBA"/>
</dbReference>
<evidence type="ECO:0000259" key="16">
    <source>
        <dbReference type="PROSITE" id="PS51747"/>
    </source>
</evidence>
<dbReference type="Pfam" id="PF00383">
    <property type="entry name" value="dCMP_cyt_deam_1"/>
    <property type="match status" value="1"/>
</dbReference>
<evidence type="ECO:0000256" key="15">
    <source>
        <dbReference type="RuleBase" id="RU364006"/>
    </source>
</evidence>
<dbReference type="SUPFAM" id="SSF53927">
    <property type="entry name" value="Cytidine deaminase-like"/>
    <property type="match status" value="1"/>
</dbReference>
<dbReference type="PROSITE" id="PS51747">
    <property type="entry name" value="CYT_DCMP_DEAMINASES_2"/>
    <property type="match status" value="1"/>
</dbReference>
<keyword evidence="6 14" id="KW-0479">Metal-binding</keyword>
<dbReference type="InterPro" id="IPR050202">
    <property type="entry name" value="Cyt/Deoxycyt_deaminase"/>
</dbReference>
<dbReference type="GO" id="GO:0004126">
    <property type="term" value="F:cytidine deaminase activity"/>
    <property type="evidence" value="ECO:0007669"/>
    <property type="project" value="UniProtKB-UniRule"/>
</dbReference>
<feature type="binding site" evidence="14">
    <location>
        <position position="73"/>
    </location>
    <ligand>
        <name>Zn(2+)</name>
        <dbReference type="ChEBI" id="CHEBI:29105"/>
        <note>catalytic</note>
    </ligand>
</feature>
<dbReference type="RefSeq" id="WP_026812316.1">
    <property type="nucleotide sequence ID" value="NZ_BMWP01000002.1"/>
</dbReference>
<keyword evidence="8 14" id="KW-0862">Zinc</keyword>
<evidence type="ECO:0000256" key="11">
    <source>
        <dbReference type="ARBA" id="ARBA00049558"/>
    </source>
</evidence>
<evidence type="ECO:0000256" key="13">
    <source>
        <dbReference type="PIRSR" id="PIRSR606262-2"/>
    </source>
</evidence>
<dbReference type="GO" id="GO:0072527">
    <property type="term" value="P:pyrimidine-containing compound metabolic process"/>
    <property type="evidence" value="ECO:0007669"/>
    <property type="project" value="UniProtKB-ARBA"/>
</dbReference>
<name>A0A918MIE9_9FLAO</name>
<evidence type="ECO:0000256" key="9">
    <source>
        <dbReference type="ARBA" id="ARBA00032005"/>
    </source>
</evidence>
<dbReference type="NCBIfam" id="NF004064">
    <property type="entry name" value="PRK05578.1"/>
    <property type="match status" value="1"/>
</dbReference>
<dbReference type="GO" id="GO:0055086">
    <property type="term" value="P:nucleobase-containing small molecule metabolic process"/>
    <property type="evidence" value="ECO:0007669"/>
    <property type="project" value="UniProtKB-ARBA"/>
</dbReference>
<evidence type="ECO:0000256" key="1">
    <source>
        <dbReference type="ARBA" id="ARBA00001947"/>
    </source>
</evidence>
<comment type="catalytic activity">
    <reaction evidence="11 15">
        <text>cytidine + H2O + H(+) = uridine + NH4(+)</text>
        <dbReference type="Rhea" id="RHEA:16069"/>
        <dbReference type="ChEBI" id="CHEBI:15377"/>
        <dbReference type="ChEBI" id="CHEBI:15378"/>
        <dbReference type="ChEBI" id="CHEBI:16704"/>
        <dbReference type="ChEBI" id="CHEBI:17562"/>
        <dbReference type="ChEBI" id="CHEBI:28938"/>
        <dbReference type="EC" id="3.5.4.5"/>
    </reaction>
</comment>
<dbReference type="PANTHER" id="PTHR11644:SF2">
    <property type="entry name" value="CYTIDINE DEAMINASE"/>
    <property type="match status" value="1"/>
</dbReference>
<keyword evidence="7 15" id="KW-0378">Hydrolase</keyword>
<evidence type="ECO:0000313" key="18">
    <source>
        <dbReference type="Proteomes" id="UP000634668"/>
    </source>
</evidence>
<comment type="caution">
    <text evidence="17">The sequence shown here is derived from an EMBL/GenBank/DDBJ whole genome shotgun (WGS) entry which is preliminary data.</text>
</comment>
<dbReference type="GO" id="GO:0005829">
    <property type="term" value="C:cytosol"/>
    <property type="evidence" value="ECO:0007669"/>
    <property type="project" value="TreeGrafter"/>
</dbReference>
<evidence type="ECO:0000256" key="12">
    <source>
        <dbReference type="PIRSR" id="PIRSR606262-1"/>
    </source>
</evidence>
<dbReference type="GO" id="GO:0008270">
    <property type="term" value="F:zinc ion binding"/>
    <property type="evidence" value="ECO:0007669"/>
    <property type="project" value="UniProtKB-UniRule"/>
</dbReference>
<comment type="catalytic activity">
    <reaction evidence="10 15">
        <text>2'-deoxycytidine + H2O + H(+) = 2'-deoxyuridine + NH4(+)</text>
        <dbReference type="Rhea" id="RHEA:13433"/>
        <dbReference type="ChEBI" id="CHEBI:15377"/>
        <dbReference type="ChEBI" id="CHEBI:15378"/>
        <dbReference type="ChEBI" id="CHEBI:15698"/>
        <dbReference type="ChEBI" id="CHEBI:16450"/>
        <dbReference type="ChEBI" id="CHEBI:28938"/>
        <dbReference type="EC" id="3.5.4.5"/>
    </reaction>
</comment>
<feature type="binding site" evidence="14">
    <location>
        <position position="112"/>
    </location>
    <ligand>
        <name>Zn(2+)</name>
        <dbReference type="ChEBI" id="CHEBI:29105"/>
        <note>catalytic</note>
    </ligand>
</feature>
<dbReference type="PROSITE" id="PS00903">
    <property type="entry name" value="CYT_DCMP_DEAMINASES_1"/>
    <property type="match status" value="1"/>
</dbReference>
<accession>A0A918MIE9</accession>
<organism evidence="17 18">
    <name type="scientific">Arenibacter certesii</name>
    <dbReference type="NCBI Taxonomy" id="228955"/>
    <lineage>
        <taxon>Bacteria</taxon>
        <taxon>Pseudomonadati</taxon>
        <taxon>Bacteroidota</taxon>
        <taxon>Flavobacteriia</taxon>
        <taxon>Flavobacteriales</taxon>
        <taxon>Flavobacteriaceae</taxon>
        <taxon>Arenibacter</taxon>
    </lineage>
</organism>
<evidence type="ECO:0000256" key="5">
    <source>
        <dbReference type="ARBA" id="ARBA00018266"/>
    </source>
</evidence>
<dbReference type="Gene3D" id="3.40.140.10">
    <property type="entry name" value="Cytidine Deaminase, domain 2"/>
    <property type="match status" value="1"/>
</dbReference>
<proteinExistence type="inferred from homology"/>
<dbReference type="Proteomes" id="UP000634668">
    <property type="component" value="Unassembled WGS sequence"/>
</dbReference>
<comment type="similarity">
    <text evidence="3 15">Belongs to the cytidine and deoxycytidylate deaminase family.</text>
</comment>
<evidence type="ECO:0000313" key="17">
    <source>
        <dbReference type="EMBL" id="GGW24121.1"/>
    </source>
</evidence>
<gene>
    <name evidence="17" type="primary">cdd</name>
    <name evidence="17" type="ORF">GCM10007383_05820</name>
</gene>
<reference evidence="17" key="2">
    <citation type="submission" date="2020-09" db="EMBL/GenBank/DDBJ databases">
        <authorList>
            <person name="Sun Q."/>
            <person name="Kim S."/>
        </authorList>
    </citation>
    <scope>NUCLEOTIDE SEQUENCE</scope>
    <source>
        <strain evidence="17">KCTC 12113</strain>
    </source>
</reference>
<evidence type="ECO:0000256" key="6">
    <source>
        <dbReference type="ARBA" id="ARBA00022723"/>
    </source>
</evidence>
<dbReference type="InterPro" id="IPR002125">
    <property type="entry name" value="CMP_dCMP_dom"/>
</dbReference>
<comment type="function">
    <text evidence="2 15">This enzyme scavenges exogenous and endogenous cytidine and 2'-deoxycytidine for UMP synthesis.</text>
</comment>
<keyword evidence="18" id="KW-1185">Reference proteome</keyword>
<sequence length="161" mass="17601">MEKRNISFELLVYNSREELEEKDSKLMEAAISARKKAYSPYSNFEVGAAILLGNGEVVQGNNQENACYPAGLCAERVAIYYAAAKYPHVPIVTIAISATSRNYVMDKPAAPCGNCRQSISEYEIKQKAPIAIIMTGETGEVLKCHSVSDILPLAFNSTFLG</sequence>
<dbReference type="EMBL" id="BMWP01000002">
    <property type="protein sequence ID" value="GGW24121.1"/>
    <property type="molecule type" value="Genomic_DNA"/>
</dbReference>
<feature type="binding site" evidence="14">
    <location>
        <position position="115"/>
    </location>
    <ligand>
        <name>Zn(2+)</name>
        <dbReference type="ChEBI" id="CHEBI:29105"/>
        <note>catalytic</note>
    </ligand>
</feature>
<feature type="binding site" evidence="13">
    <location>
        <begin position="62"/>
        <end position="68"/>
    </location>
    <ligand>
        <name>substrate</name>
    </ligand>
</feature>
<reference evidence="17" key="1">
    <citation type="journal article" date="2014" name="Int. J. Syst. Evol. Microbiol.">
        <title>Complete genome sequence of Corynebacterium casei LMG S-19264T (=DSM 44701T), isolated from a smear-ripened cheese.</title>
        <authorList>
            <consortium name="US DOE Joint Genome Institute (JGI-PGF)"/>
            <person name="Walter F."/>
            <person name="Albersmeier A."/>
            <person name="Kalinowski J."/>
            <person name="Ruckert C."/>
        </authorList>
    </citation>
    <scope>NUCLEOTIDE SEQUENCE</scope>
    <source>
        <strain evidence="17">KCTC 12113</strain>
    </source>
</reference>
<dbReference type="AlphaFoldDB" id="A0A918MIE9"/>
<protein>
    <recommendedName>
        <fullName evidence="5 15">Cytidine deaminase</fullName>
        <ecNumber evidence="4 15">3.5.4.5</ecNumber>
    </recommendedName>
    <alternativeName>
        <fullName evidence="9 15">Cytidine aminohydrolase</fullName>
    </alternativeName>
</protein>
<evidence type="ECO:0000256" key="4">
    <source>
        <dbReference type="ARBA" id="ARBA00012783"/>
    </source>
</evidence>
<dbReference type="CDD" id="cd01283">
    <property type="entry name" value="cytidine_deaminase"/>
    <property type="match status" value="1"/>
</dbReference>
<evidence type="ECO:0000256" key="14">
    <source>
        <dbReference type="PIRSR" id="PIRSR606262-3"/>
    </source>
</evidence>
<dbReference type="InterPro" id="IPR016192">
    <property type="entry name" value="APOBEC/CMP_deaminase_Zn-bd"/>
</dbReference>
<feature type="domain" description="CMP/dCMP-type deaminase" evidence="16">
    <location>
        <begin position="21"/>
        <end position="158"/>
    </location>
</feature>